<protein>
    <submittedName>
        <fullName evidence="1">Putative glutamine amidotransferase</fullName>
    </submittedName>
</protein>
<keyword evidence="2" id="KW-1185">Reference proteome</keyword>
<dbReference type="GO" id="GO:0033969">
    <property type="term" value="F:gamma-glutamyl-gamma-aminobutyrate hydrolase activity"/>
    <property type="evidence" value="ECO:0007669"/>
    <property type="project" value="TreeGrafter"/>
</dbReference>
<accession>A0A1G8J4G4</accession>
<dbReference type="STRING" id="568899.SAMN05192534_1294"/>
<dbReference type="AlphaFoldDB" id="A0A1G8J4G4"/>
<dbReference type="InterPro" id="IPR029062">
    <property type="entry name" value="Class_I_gatase-like"/>
</dbReference>
<dbReference type="GO" id="GO:0016740">
    <property type="term" value="F:transferase activity"/>
    <property type="evidence" value="ECO:0007669"/>
    <property type="project" value="UniProtKB-KW"/>
</dbReference>
<keyword evidence="1" id="KW-0315">Glutamine amidotransferase</keyword>
<dbReference type="EMBL" id="FNDK01000029">
    <property type="protein sequence ID" value="SDI25877.1"/>
    <property type="molecule type" value="Genomic_DNA"/>
</dbReference>
<dbReference type="Pfam" id="PF07722">
    <property type="entry name" value="Peptidase_C26"/>
    <property type="match status" value="1"/>
</dbReference>
<gene>
    <name evidence="1" type="ORF">SAMN05192534_1294</name>
</gene>
<dbReference type="Gene3D" id="3.40.50.880">
    <property type="match status" value="1"/>
</dbReference>
<dbReference type="SUPFAM" id="SSF52317">
    <property type="entry name" value="Class I glutamine amidotransferase-like"/>
    <property type="match status" value="1"/>
</dbReference>
<evidence type="ECO:0000313" key="1">
    <source>
        <dbReference type="EMBL" id="SDI25877.1"/>
    </source>
</evidence>
<dbReference type="GO" id="GO:0006598">
    <property type="term" value="P:polyamine catabolic process"/>
    <property type="evidence" value="ECO:0007669"/>
    <property type="project" value="TreeGrafter"/>
</dbReference>
<organism evidence="1 2">
    <name type="scientific">Alteribacillus persepolensis</name>
    <dbReference type="NCBI Taxonomy" id="568899"/>
    <lineage>
        <taxon>Bacteria</taxon>
        <taxon>Bacillati</taxon>
        <taxon>Bacillota</taxon>
        <taxon>Bacilli</taxon>
        <taxon>Bacillales</taxon>
        <taxon>Bacillaceae</taxon>
        <taxon>Alteribacillus</taxon>
    </lineage>
</organism>
<sequence length="241" mass="27240">METPFTREVELVRPNNTNYTKERVLYNAENYMSYLNKVGCHACLISPKEDPSIIDHLDFIVTPGGPDVNPTFYGQPSHPKTRFEKKGVRDRFEKRVIELAIERGKPIFAVCRGVQIVNTVLGGTLHQHLPDWSTEVDHRSPEGPTAYTHEVKTTGWVEDTFGKKIQVNSWHHQGIDKLASSLEPLAWSSDGLVEAYEATPELPSLILALQWHPEFLQDEVSITLLAHFIDRVSSQLKIGGE</sequence>
<dbReference type="GO" id="GO:0005829">
    <property type="term" value="C:cytosol"/>
    <property type="evidence" value="ECO:0007669"/>
    <property type="project" value="TreeGrafter"/>
</dbReference>
<dbReference type="PANTHER" id="PTHR43235:SF1">
    <property type="entry name" value="GLUTAMINE AMIDOTRANSFERASE PB2B2.05-RELATED"/>
    <property type="match status" value="1"/>
</dbReference>
<dbReference type="PROSITE" id="PS51273">
    <property type="entry name" value="GATASE_TYPE_1"/>
    <property type="match status" value="1"/>
</dbReference>
<dbReference type="Proteomes" id="UP000199163">
    <property type="component" value="Unassembled WGS sequence"/>
</dbReference>
<name>A0A1G8J4G4_9BACI</name>
<reference evidence="1 2" key="1">
    <citation type="submission" date="2016-10" db="EMBL/GenBank/DDBJ databases">
        <authorList>
            <person name="de Groot N.N."/>
        </authorList>
    </citation>
    <scope>NUCLEOTIDE SEQUENCE [LARGE SCALE GENOMIC DNA]</scope>
    <source>
        <strain evidence="1 2">DSM 21632</strain>
    </source>
</reference>
<keyword evidence="1" id="KW-0808">Transferase</keyword>
<evidence type="ECO:0000313" key="2">
    <source>
        <dbReference type="Proteomes" id="UP000199163"/>
    </source>
</evidence>
<dbReference type="InterPro" id="IPR011697">
    <property type="entry name" value="Peptidase_C26"/>
</dbReference>
<dbReference type="InterPro" id="IPR044668">
    <property type="entry name" value="PuuD-like"/>
</dbReference>
<dbReference type="CDD" id="cd01745">
    <property type="entry name" value="GATase1_2"/>
    <property type="match status" value="1"/>
</dbReference>
<proteinExistence type="predicted"/>
<dbReference type="RefSeq" id="WP_175487566.1">
    <property type="nucleotide sequence ID" value="NZ_FNDK01000029.1"/>
</dbReference>
<dbReference type="PANTHER" id="PTHR43235">
    <property type="entry name" value="GLUTAMINE AMIDOTRANSFERASE PB2B2.05-RELATED"/>
    <property type="match status" value="1"/>
</dbReference>